<dbReference type="InterPro" id="IPR013325">
    <property type="entry name" value="RNA_pol_sigma_r2"/>
</dbReference>
<proteinExistence type="predicted"/>
<reference evidence="3" key="1">
    <citation type="journal article" date="2019" name="Int. J. Syst. Evol. Microbiol.">
        <title>The Global Catalogue of Microorganisms (GCM) 10K type strain sequencing project: providing services to taxonomists for standard genome sequencing and annotation.</title>
        <authorList>
            <consortium name="The Broad Institute Genomics Platform"/>
            <consortium name="The Broad Institute Genome Sequencing Center for Infectious Disease"/>
            <person name="Wu L."/>
            <person name="Ma J."/>
        </authorList>
    </citation>
    <scope>NUCLEOTIDE SEQUENCE [LARGE SCALE GENOMIC DNA]</scope>
    <source>
        <strain evidence="3">JCM 3399</strain>
    </source>
</reference>
<evidence type="ECO:0008006" key="4">
    <source>
        <dbReference type="Google" id="ProtNLM"/>
    </source>
</evidence>
<dbReference type="EMBL" id="BMRP01000045">
    <property type="protein sequence ID" value="GGU94331.1"/>
    <property type="molecule type" value="Genomic_DNA"/>
</dbReference>
<gene>
    <name evidence="2" type="ORF">GCM10010211_71800</name>
</gene>
<dbReference type="Proteomes" id="UP000654471">
    <property type="component" value="Unassembled WGS sequence"/>
</dbReference>
<accession>A0ABQ2VLD6</accession>
<feature type="region of interest" description="Disordered" evidence="1">
    <location>
        <begin position="1"/>
        <end position="27"/>
    </location>
</feature>
<name>A0ABQ2VLD6_9ACTN</name>
<evidence type="ECO:0000313" key="2">
    <source>
        <dbReference type="EMBL" id="GGU94331.1"/>
    </source>
</evidence>
<comment type="caution">
    <text evidence="2">The sequence shown here is derived from an EMBL/GenBank/DDBJ whole genome shotgun (WGS) entry which is preliminary data.</text>
</comment>
<keyword evidence="3" id="KW-1185">Reference proteome</keyword>
<dbReference type="Gene3D" id="1.10.1740.10">
    <property type="match status" value="1"/>
</dbReference>
<evidence type="ECO:0000256" key="1">
    <source>
        <dbReference type="SAM" id="MobiDB-lite"/>
    </source>
</evidence>
<dbReference type="SUPFAM" id="SSF88946">
    <property type="entry name" value="Sigma2 domain of RNA polymerase sigma factors"/>
    <property type="match status" value="1"/>
</dbReference>
<organism evidence="2 3">
    <name type="scientific">Streptomyces albospinus</name>
    <dbReference type="NCBI Taxonomy" id="285515"/>
    <lineage>
        <taxon>Bacteria</taxon>
        <taxon>Bacillati</taxon>
        <taxon>Actinomycetota</taxon>
        <taxon>Actinomycetes</taxon>
        <taxon>Kitasatosporales</taxon>
        <taxon>Streptomycetaceae</taxon>
        <taxon>Streptomyces</taxon>
    </lineage>
</organism>
<sequence>MTRVPRQGTGDLGVPEKAQGTSTERSDAELVVCARGGDDASFVVLYERHFASARRLAGLYATSPADAEDLASEGFAQVLGAIRAGGGPQWRSTRRCSPSRTRCWPSWRRR</sequence>
<protein>
    <recommendedName>
        <fullName evidence="4">RNA polymerase sigma-70 region 2 domain-containing protein</fullName>
    </recommendedName>
</protein>
<evidence type="ECO:0000313" key="3">
    <source>
        <dbReference type="Proteomes" id="UP000654471"/>
    </source>
</evidence>